<organism evidence="4 5">
    <name type="scientific">Actinoalloteichus caeruleus DSM 43889</name>
    <dbReference type="NCBI Taxonomy" id="1120930"/>
    <lineage>
        <taxon>Bacteria</taxon>
        <taxon>Bacillati</taxon>
        <taxon>Actinomycetota</taxon>
        <taxon>Actinomycetes</taxon>
        <taxon>Pseudonocardiales</taxon>
        <taxon>Pseudonocardiaceae</taxon>
        <taxon>Actinoalloteichus</taxon>
        <taxon>Actinoalloteichus cyanogriseus</taxon>
    </lineage>
</organism>
<protein>
    <submittedName>
        <fullName evidence="4">Transcriptional regulator, TetR family</fullName>
    </submittedName>
</protein>
<dbReference type="Pfam" id="PF00440">
    <property type="entry name" value="TetR_N"/>
    <property type="match status" value="1"/>
</dbReference>
<evidence type="ECO:0000256" key="1">
    <source>
        <dbReference type="ARBA" id="ARBA00023125"/>
    </source>
</evidence>
<dbReference type="InterPro" id="IPR050109">
    <property type="entry name" value="HTH-type_TetR-like_transc_reg"/>
</dbReference>
<keyword evidence="1 2" id="KW-0238">DNA-binding</keyword>
<name>A0ABT1JKP0_ACTCY</name>
<keyword evidence="5" id="KW-1185">Reference proteome</keyword>
<feature type="domain" description="HTH tetR-type" evidence="3">
    <location>
        <begin position="14"/>
        <end position="74"/>
    </location>
</feature>
<proteinExistence type="predicted"/>
<dbReference type="Gene3D" id="1.10.357.10">
    <property type="entry name" value="Tetracycline Repressor, domain 2"/>
    <property type="match status" value="1"/>
</dbReference>
<sequence>MTAESRDGRVARGDRRRALIVAAAVRVVEREGVAGLTHRAVAAEAGVSPTSTAYHFATVDDLMVGALRASVEDSAGGLLDQVRRTATDPVRALADYVTVHRGRAIAEYELYLQAARRPALRPIARQWLDALSEVLRPVVPDETARRALVATVDGLLLQSLLSDEPPSEAEMRALLGHVVRVSGSDTGPAAPHG</sequence>
<dbReference type="InterPro" id="IPR036271">
    <property type="entry name" value="Tet_transcr_reg_TetR-rel_C_sf"/>
</dbReference>
<evidence type="ECO:0000313" key="5">
    <source>
        <dbReference type="Proteomes" id="UP000791080"/>
    </source>
</evidence>
<gene>
    <name evidence="4" type="ORF">G443_003348</name>
</gene>
<dbReference type="PROSITE" id="PS50977">
    <property type="entry name" value="HTH_TETR_2"/>
    <property type="match status" value="1"/>
</dbReference>
<dbReference type="InterPro" id="IPR041583">
    <property type="entry name" value="TetR_C_31"/>
</dbReference>
<dbReference type="InterPro" id="IPR009057">
    <property type="entry name" value="Homeodomain-like_sf"/>
</dbReference>
<dbReference type="Pfam" id="PF17940">
    <property type="entry name" value="TetR_C_31"/>
    <property type="match status" value="1"/>
</dbReference>
<dbReference type="EMBL" id="AUBJ02000001">
    <property type="protein sequence ID" value="MCP2333078.1"/>
    <property type="molecule type" value="Genomic_DNA"/>
</dbReference>
<dbReference type="SUPFAM" id="SSF46689">
    <property type="entry name" value="Homeodomain-like"/>
    <property type="match status" value="1"/>
</dbReference>
<dbReference type="SUPFAM" id="SSF48498">
    <property type="entry name" value="Tetracyclin repressor-like, C-terminal domain"/>
    <property type="match status" value="1"/>
</dbReference>
<reference evidence="4 5" key="2">
    <citation type="submission" date="2022-06" db="EMBL/GenBank/DDBJ databases">
        <title>Genomic Encyclopedia of Type Strains, Phase I: the one thousand microbial genomes (KMG-I) project.</title>
        <authorList>
            <person name="Kyrpides N."/>
        </authorList>
    </citation>
    <scope>NUCLEOTIDE SEQUENCE [LARGE SCALE GENOMIC DNA]</scope>
    <source>
        <strain evidence="4 5">DSM 43889</strain>
    </source>
</reference>
<dbReference type="InterPro" id="IPR001647">
    <property type="entry name" value="HTH_TetR"/>
</dbReference>
<comment type="caution">
    <text evidence="4">The sequence shown here is derived from an EMBL/GenBank/DDBJ whole genome shotgun (WGS) entry which is preliminary data.</text>
</comment>
<evidence type="ECO:0000256" key="2">
    <source>
        <dbReference type="PROSITE-ProRule" id="PRU00335"/>
    </source>
</evidence>
<evidence type="ECO:0000313" key="4">
    <source>
        <dbReference type="EMBL" id="MCP2333078.1"/>
    </source>
</evidence>
<feature type="DNA-binding region" description="H-T-H motif" evidence="2">
    <location>
        <begin position="37"/>
        <end position="56"/>
    </location>
</feature>
<dbReference type="Proteomes" id="UP000791080">
    <property type="component" value="Unassembled WGS sequence"/>
</dbReference>
<accession>A0ABT1JKP0</accession>
<evidence type="ECO:0000259" key="3">
    <source>
        <dbReference type="PROSITE" id="PS50977"/>
    </source>
</evidence>
<reference evidence="4 5" key="1">
    <citation type="submission" date="2013-07" db="EMBL/GenBank/DDBJ databases">
        <authorList>
            <consortium name="DOE Joint Genome Institute"/>
            <person name="Reeve W."/>
            <person name="Huntemann M."/>
            <person name="Han J."/>
            <person name="Chen A."/>
            <person name="Kyrpides N."/>
            <person name="Mavromatis K."/>
            <person name="Markowitz V."/>
            <person name="Palaniappan K."/>
            <person name="Ivanova N."/>
            <person name="Schaumberg A."/>
            <person name="Pati A."/>
            <person name="Liolios K."/>
            <person name="Nordberg H.P."/>
            <person name="Cantor M.N."/>
            <person name="Hua S.X."/>
            <person name="Woyke T."/>
        </authorList>
    </citation>
    <scope>NUCLEOTIDE SEQUENCE [LARGE SCALE GENOMIC DNA]</scope>
    <source>
        <strain evidence="4 5">DSM 43889</strain>
    </source>
</reference>
<dbReference type="PANTHER" id="PTHR30055:SF231">
    <property type="entry name" value="TRANSCRIPTIONAL REGULATORY PROTEIN (PROBABLY DEOR-FAMILY)-RELATED"/>
    <property type="match status" value="1"/>
</dbReference>
<dbReference type="RefSeq" id="WP_016700007.1">
    <property type="nucleotide sequence ID" value="NZ_AUBJ02000001.1"/>
</dbReference>
<dbReference type="PANTHER" id="PTHR30055">
    <property type="entry name" value="HTH-TYPE TRANSCRIPTIONAL REGULATOR RUTR"/>
    <property type="match status" value="1"/>
</dbReference>